<evidence type="ECO:0000313" key="3">
    <source>
        <dbReference type="EMBL" id="MFC3711103.1"/>
    </source>
</evidence>
<dbReference type="InterPro" id="IPR045517">
    <property type="entry name" value="Glyoxalase_8"/>
</dbReference>
<feature type="domain" description="DUF2087" evidence="1">
    <location>
        <begin position="85"/>
        <end position="155"/>
    </location>
</feature>
<dbReference type="RefSeq" id="WP_380855372.1">
    <property type="nucleotide sequence ID" value="NZ_JBHRXV010000001.1"/>
</dbReference>
<accession>A0ABV7X7C9</accession>
<evidence type="ECO:0000259" key="2">
    <source>
        <dbReference type="Pfam" id="PF20066"/>
    </source>
</evidence>
<dbReference type="Pfam" id="PF09860">
    <property type="entry name" value="DUF2087"/>
    <property type="match status" value="1"/>
</dbReference>
<gene>
    <name evidence="3" type="ORF">ACFOMD_00880</name>
</gene>
<dbReference type="EMBL" id="JBHRXV010000001">
    <property type="protein sequence ID" value="MFC3711103.1"/>
    <property type="molecule type" value="Genomic_DNA"/>
</dbReference>
<organism evidence="3 4">
    <name type="scientific">Sphingoaurantiacus capsulatus</name>
    <dbReference type="NCBI Taxonomy" id="1771310"/>
    <lineage>
        <taxon>Bacteria</taxon>
        <taxon>Pseudomonadati</taxon>
        <taxon>Pseudomonadota</taxon>
        <taxon>Alphaproteobacteria</taxon>
        <taxon>Sphingomonadales</taxon>
        <taxon>Sphingosinicellaceae</taxon>
        <taxon>Sphingoaurantiacus</taxon>
    </lineage>
</organism>
<dbReference type="Proteomes" id="UP001595615">
    <property type="component" value="Unassembled WGS sequence"/>
</dbReference>
<feature type="domain" description="Glyoxalase-related protein" evidence="2">
    <location>
        <begin position="12"/>
        <end position="63"/>
    </location>
</feature>
<protein>
    <submittedName>
        <fullName evidence="3">DUF2087 domain-containing protein</fullName>
    </submittedName>
</protein>
<comment type="caution">
    <text evidence="3">The sequence shown here is derived from an EMBL/GenBank/DDBJ whole genome shotgun (WGS) entry which is preliminary data.</text>
</comment>
<dbReference type="Pfam" id="PF20066">
    <property type="entry name" value="Glyoxalase_8"/>
    <property type="match status" value="1"/>
</dbReference>
<evidence type="ECO:0000259" key="1">
    <source>
        <dbReference type="Pfam" id="PF09860"/>
    </source>
</evidence>
<proteinExistence type="predicted"/>
<name>A0ABV7X7C9_9SPHN</name>
<evidence type="ECO:0000313" key="4">
    <source>
        <dbReference type="Proteomes" id="UP001595615"/>
    </source>
</evidence>
<keyword evidence="4" id="KW-1185">Reference proteome</keyword>
<sequence length="177" mass="20061">MPRDLIPFTALDMSAFAKALRAQLVQRETPPSHVEMLNMLARAAGHRNFQHLRAQAEVAPARPAEPPVDMAAVRRAANYFDDEGRLKSWPSRTSLQNLCLWAIWSKLPAEQLFDERGINARLNDLHRFGDHAILRRTMCELGLMSRTADGRDYRRIEQRPSPAGAALIRHLKGRCDA</sequence>
<dbReference type="InterPro" id="IPR018656">
    <property type="entry name" value="DUF2087"/>
</dbReference>
<reference evidence="4" key="1">
    <citation type="journal article" date="2019" name="Int. J. Syst. Evol. Microbiol.">
        <title>The Global Catalogue of Microorganisms (GCM) 10K type strain sequencing project: providing services to taxonomists for standard genome sequencing and annotation.</title>
        <authorList>
            <consortium name="The Broad Institute Genomics Platform"/>
            <consortium name="The Broad Institute Genome Sequencing Center for Infectious Disease"/>
            <person name="Wu L."/>
            <person name="Ma J."/>
        </authorList>
    </citation>
    <scope>NUCLEOTIDE SEQUENCE [LARGE SCALE GENOMIC DNA]</scope>
    <source>
        <strain evidence="4">KCTC 42644</strain>
    </source>
</reference>